<protein>
    <recommendedName>
        <fullName evidence="2">Polysaccharide lyase 14 domain-containing protein</fullName>
    </recommendedName>
</protein>
<feature type="chain" id="PRO_5043436870" description="Polysaccharide lyase 14 domain-containing protein" evidence="1">
    <location>
        <begin position="24"/>
        <end position="292"/>
    </location>
</feature>
<reference evidence="3" key="1">
    <citation type="submission" date="2022-06" db="EMBL/GenBank/DDBJ databases">
        <title>A novel DMS-producing enzyme.</title>
        <authorList>
            <person name="Zhang Y."/>
        </authorList>
    </citation>
    <scope>NUCLEOTIDE SEQUENCE</scope>
    <source>
        <strain evidence="3">RT37</strain>
    </source>
</reference>
<name>A0AAU7KFK5_9GAMM</name>
<evidence type="ECO:0000259" key="2">
    <source>
        <dbReference type="Pfam" id="PF21294"/>
    </source>
</evidence>
<dbReference type="Pfam" id="PF21294">
    <property type="entry name" value="Polysacc_lyase_14"/>
    <property type="match status" value="1"/>
</dbReference>
<dbReference type="InterPro" id="IPR048958">
    <property type="entry name" value="Polysacc_lyase_14"/>
</dbReference>
<sequence>MSTLTTRLSATLLAICATQPALADNGANDSDADQQSPGVPQVAACSARHPLVASPAPALGEKSAHDAIREGFDTTRTWGTEENVELLSGHSATPALRVLYPEDTSSPGDTDTGGAGFYTEPSALEGRDHACLSYRVRFESGFNFVKGGKLPGLYGGEAPSGGDDVTGENGFSMRYMWREDGQGELYEYVVGGEGDYGDSVARGRFTFPTGQWVTLEQEIILNDPGKANGIARVWVDGRPVLEQTNLTYRTDDDVHIDGLMFSTFFGGHGEDWRTPSDQHADFADFRFYAPRS</sequence>
<organism evidence="3">
    <name type="scientific">Halomonas sp. RT37</name>
    <dbReference type="NCBI Taxonomy" id="2950872"/>
    <lineage>
        <taxon>Bacteria</taxon>
        <taxon>Pseudomonadati</taxon>
        <taxon>Pseudomonadota</taxon>
        <taxon>Gammaproteobacteria</taxon>
        <taxon>Oceanospirillales</taxon>
        <taxon>Halomonadaceae</taxon>
        <taxon>Halomonas</taxon>
    </lineage>
</organism>
<dbReference type="RefSeq" id="WP_205254744.1">
    <property type="nucleotide sequence ID" value="NZ_CP098827.1"/>
</dbReference>
<keyword evidence="1" id="KW-0732">Signal</keyword>
<dbReference type="AlphaFoldDB" id="A0AAU7KFK5"/>
<proteinExistence type="predicted"/>
<gene>
    <name evidence="3" type="ORF">NFG58_15100</name>
</gene>
<accession>A0AAU7KFK5</accession>
<dbReference type="Gene3D" id="2.60.120.200">
    <property type="match status" value="1"/>
</dbReference>
<dbReference type="PANTHER" id="PTHR40124:SF1">
    <property type="entry name" value="DISAGGREGATASE RELATED REPEAT PROTEIN"/>
    <property type="match status" value="1"/>
</dbReference>
<dbReference type="EMBL" id="CP098827">
    <property type="protein sequence ID" value="XBO69938.1"/>
    <property type="molecule type" value="Genomic_DNA"/>
</dbReference>
<feature type="signal peptide" evidence="1">
    <location>
        <begin position="1"/>
        <end position="23"/>
    </location>
</feature>
<dbReference type="PANTHER" id="PTHR40124">
    <property type="match status" value="1"/>
</dbReference>
<feature type="domain" description="Polysaccharide lyase 14" evidence="2">
    <location>
        <begin position="91"/>
        <end position="285"/>
    </location>
</feature>
<evidence type="ECO:0000256" key="1">
    <source>
        <dbReference type="SAM" id="SignalP"/>
    </source>
</evidence>
<evidence type="ECO:0000313" key="3">
    <source>
        <dbReference type="EMBL" id="XBO69938.1"/>
    </source>
</evidence>